<proteinExistence type="predicted"/>
<comment type="caution">
    <text evidence="5">The sequence shown here is derived from an EMBL/GenBank/DDBJ whole genome shotgun (WGS) entry which is preliminary data.</text>
</comment>
<dbReference type="InterPro" id="IPR016137">
    <property type="entry name" value="RGS"/>
</dbReference>
<sequence length="529" mass="60371">MLSVSQLINSNLTSNNTNTTDAAALAYIASQYNAAIGLYVALCILYIIFLCVITAVGAIKREQRIIKVRGWMLFVQLVPLFIYAVIPILQSFIQSGNNGYEIYCYITIYFFEPMIVFLAVMVFLKTLRHIIITNINATMERCYIRIKDNVALEPEESEKEKTPVAKKSPVKEDSSEVDNELVDGRNKKQQIELQQRELAEMDPTYQRMKKLLRFFKKIITIQVLIGVGATIMISWYIAMSIIIGVNKGQCQVGHTAIYICYISFVGVLVVCCLIMILYDLIANRSNFARCGGCASFWWRDDHYLFRIESVIIGVTVSVIVIYEQLIAFIPSMTIVLIIIYPWASVILYFAILFSMSFALVGFIVTIACIRDLIESRKEVVIPNVMRNTYTKLSRAGEAEVNAHFIDWILDEPVMLPVFQEFAKAEWSVENVLVALEIREYRKIPKTKMKQRVSKAKKIINTFVRLDSPMEVNMSGQARSSSITLVDMHPKLKATALDRVYTEAQVNLKDTCTRFMHSDMYVKALRKLPV</sequence>
<feature type="transmembrane region" description="Helical" evidence="2">
    <location>
        <begin position="255"/>
        <end position="278"/>
    </location>
</feature>
<organism evidence="5 6">
    <name type="scientific">Acrasis kona</name>
    <dbReference type="NCBI Taxonomy" id="1008807"/>
    <lineage>
        <taxon>Eukaryota</taxon>
        <taxon>Discoba</taxon>
        <taxon>Heterolobosea</taxon>
        <taxon>Tetramitia</taxon>
        <taxon>Eutetramitia</taxon>
        <taxon>Acrasidae</taxon>
        <taxon>Acrasis</taxon>
    </lineage>
</organism>
<dbReference type="PROSITE" id="PS50132">
    <property type="entry name" value="RGS"/>
    <property type="match status" value="1"/>
</dbReference>
<feature type="transmembrane region" description="Helical" evidence="2">
    <location>
        <begin position="36"/>
        <end position="59"/>
    </location>
</feature>
<feature type="transmembrane region" description="Helical" evidence="2">
    <location>
        <begin position="105"/>
        <end position="124"/>
    </location>
</feature>
<dbReference type="InterPro" id="IPR036305">
    <property type="entry name" value="RGS_sf"/>
</dbReference>
<keyword evidence="2" id="KW-0812">Transmembrane</keyword>
<feature type="transmembrane region" description="Helical" evidence="2">
    <location>
        <begin position="310"/>
        <end position="340"/>
    </location>
</feature>
<reference evidence="5 6" key="1">
    <citation type="submission" date="2024-03" db="EMBL/GenBank/DDBJ databases">
        <title>The Acrasis kona genome and developmental transcriptomes reveal deep origins of eukaryotic multicellular pathways.</title>
        <authorList>
            <person name="Sheikh S."/>
            <person name="Fu C.-J."/>
            <person name="Brown M.W."/>
            <person name="Baldauf S.L."/>
        </authorList>
    </citation>
    <scope>NUCLEOTIDE SEQUENCE [LARGE SCALE GENOMIC DNA]</scope>
    <source>
        <strain evidence="5 6">ATCC MYA-3509</strain>
    </source>
</reference>
<feature type="compositionally biased region" description="Basic and acidic residues" evidence="1">
    <location>
        <begin position="158"/>
        <end position="174"/>
    </location>
</feature>
<dbReference type="Proteomes" id="UP001431209">
    <property type="component" value="Unassembled WGS sequence"/>
</dbReference>
<feature type="transmembrane region" description="Helical" evidence="2">
    <location>
        <begin position="346"/>
        <end position="369"/>
    </location>
</feature>
<feature type="domain" description="RGS" evidence="3">
    <location>
        <begin position="404"/>
        <end position="524"/>
    </location>
</feature>
<dbReference type="InterPro" id="IPR044926">
    <property type="entry name" value="RGS_subdomain_2"/>
</dbReference>
<dbReference type="Gene3D" id="1.10.167.10">
    <property type="entry name" value="Regulator of G-protein Signalling 4, domain 2"/>
    <property type="match status" value="1"/>
</dbReference>
<dbReference type="EMBL" id="JAOPGA020000654">
    <property type="protein sequence ID" value="KAL0480374.1"/>
    <property type="molecule type" value="Genomic_DNA"/>
</dbReference>
<dbReference type="AlphaFoldDB" id="A0AAW2ZIW6"/>
<gene>
    <name evidence="4" type="ORF">AKO1_002828</name>
    <name evidence="5" type="ORF">AKO1_015668</name>
</gene>
<evidence type="ECO:0000313" key="6">
    <source>
        <dbReference type="Proteomes" id="UP001431209"/>
    </source>
</evidence>
<dbReference type="SUPFAM" id="SSF48097">
    <property type="entry name" value="Regulator of G-protein signaling, RGS"/>
    <property type="match status" value="1"/>
</dbReference>
<dbReference type="PANTHER" id="PTHR10845">
    <property type="entry name" value="REGULATOR OF G PROTEIN SIGNALING"/>
    <property type="match status" value="1"/>
</dbReference>
<feature type="region of interest" description="Disordered" evidence="1">
    <location>
        <begin position="155"/>
        <end position="178"/>
    </location>
</feature>
<feature type="transmembrane region" description="Helical" evidence="2">
    <location>
        <begin position="218"/>
        <end position="243"/>
    </location>
</feature>
<accession>A0AAW2ZIW6</accession>
<feature type="transmembrane region" description="Helical" evidence="2">
    <location>
        <begin position="71"/>
        <end position="93"/>
    </location>
</feature>
<dbReference type="Pfam" id="PF00615">
    <property type="entry name" value="RGS"/>
    <property type="match status" value="1"/>
</dbReference>
<keyword evidence="2" id="KW-1133">Transmembrane helix</keyword>
<evidence type="ECO:0000259" key="3">
    <source>
        <dbReference type="PROSITE" id="PS50132"/>
    </source>
</evidence>
<dbReference type="SMART" id="SM00315">
    <property type="entry name" value="RGS"/>
    <property type="match status" value="1"/>
</dbReference>
<evidence type="ECO:0000256" key="2">
    <source>
        <dbReference type="SAM" id="Phobius"/>
    </source>
</evidence>
<protein>
    <submittedName>
        <fullName evidence="5">Regulator of G-protein signaling</fullName>
    </submittedName>
</protein>
<dbReference type="PANTHER" id="PTHR10845:SF192">
    <property type="entry name" value="DOUBLE HIT, ISOFORM B"/>
    <property type="match status" value="1"/>
</dbReference>
<dbReference type="EMBL" id="JAOPGA020001455">
    <property type="protein sequence ID" value="KAL0488624.1"/>
    <property type="molecule type" value="Genomic_DNA"/>
</dbReference>
<keyword evidence="2" id="KW-0472">Membrane</keyword>
<name>A0AAW2ZIW6_9EUKA</name>
<evidence type="ECO:0000313" key="5">
    <source>
        <dbReference type="EMBL" id="KAL0488624.1"/>
    </source>
</evidence>
<keyword evidence="6" id="KW-1185">Reference proteome</keyword>
<evidence type="ECO:0000313" key="4">
    <source>
        <dbReference type="EMBL" id="KAL0480374.1"/>
    </source>
</evidence>
<evidence type="ECO:0000256" key="1">
    <source>
        <dbReference type="SAM" id="MobiDB-lite"/>
    </source>
</evidence>